<sequence length="64" mass="6924">MVPEVNPDALYVADKADHERNAKEPNSLSRLHGIPGLIKDTIGTKDKPNTTVGSLVCTAWFSCT</sequence>
<dbReference type="PANTHER" id="PTHR42678:SF34">
    <property type="entry name" value="OS04G0183300 PROTEIN"/>
    <property type="match status" value="1"/>
</dbReference>
<dbReference type="InterPro" id="IPR036928">
    <property type="entry name" value="AS_sf"/>
</dbReference>
<dbReference type="PANTHER" id="PTHR42678">
    <property type="entry name" value="AMIDASE"/>
    <property type="match status" value="1"/>
</dbReference>
<dbReference type="EMBL" id="PKMF04000261">
    <property type="protein sequence ID" value="KAK7840463.1"/>
    <property type="molecule type" value="Genomic_DNA"/>
</dbReference>
<accession>A0AAW0KPW7</accession>
<keyword evidence="3" id="KW-1185">Reference proteome</keyword>
<evidence type="ECO:0000256" key="1">
    <source>
        <dbReference type="SAM" id="MobiDB-lite"/>
    </source>
</evidence>
<reference evidence="2 3" key="1">
    <citation type="journal article" date="2018" name="Sci. Data">
        <title>The draft genome sequence of cork oak.</title>
        <authorList>
            <person name="Ramos A.M."/>
            <person name="Usie A."/>
            <person name="Barbosa P."/>
            <person name="Barros P.M."/>
            <person name="Capote T."/>
            <person name="Chaves I."/>
            <person name="Simoes F."/>
            <person name="Abreu I."/>
            <person name="Carrasquinho I."/>
            <person name="Faro C."/>
            <person name="Guimaraes J.B."/>
            <person name="Mendonca D."/>
            <person name="Nobrega F."/>
            <person name="Rodrigues L."/>
            <person name="Saibo N.J.M."/>
            <person name="Varela M.C."/>
            <person name="Egas C."/>
            <person name="Matos J."/>
            <person name="Miguel C.M."/>
            <person name="Oliveira M.M."/>
            <person name="Ricardo C.P."/>
            <person name="Goncalves S."/>
        </authorList>
    </citation>
    <scope>NUCLEOTIDE SEQUENCE [LARGE SCALE GENOMIC DNA]</scope>
    <source>
        <strain evidence="3">cv. HL8</strain>
    </source>
</reference>
<evidence type="ECO:0000313" key="2">
    <source>
        <dbReference type="EMBL" id="KAK7840463.1"/>
    </source>
</evidence>
<dbReference type="AlphaFoldDB" id="A0AAW0KPW7"/>
<organism evidence="2 3">
    <name type="scientific">Quercus suber</name>
    <name type="common">Cork oak</name>
    <dbReference type="NCBI Taxonomy" id="58331"/>
    <lineage>
        <taxon>Eukaryota</taxon>
        <taxon>Viridiplantae</taxon>
        <taxon>Streptophyta</taxon>
        <taxon>Embryophyta</taxon>
        <taxon>Tracheophyta</taxon>
        <taxon>Spermatophyta</taxon>
        <taxon>Magnoliopsida</taxon>
        <taxon>eudicotyledons</taxon>
        <taxon>Gunneridae</taxon>
        <taxon>Pentapetalae</taxon>
        <taxon>rosids</taxon>
        <taxon>fabids</taxon>
        <taxon>Fagales</taxon>
        <taxon>Fagaceae</taxon>
        <taxon>Quercus</taxon>
    </lineage>
</organism>
<dbReference type="Proteomes" id="UP000237347">
    <property type="component" value="Unassembled WGS sequence"/>
</dbReference>
<protein>
    <submittedName>
        <fullName evidence="2">Amidase</fullName>
    </submittedName>
</protein>
<dbReference type="Gene3D" id="3.90.1300.10">
    <property type="entry name" value="Amidase signature (AS) domain"/>
    <property type="match status" value="1"/>
</dbReference>
<proteinExistence type="predicted"/>
<comment type="caution">
    <text evidence="2">The sequence shown here is derived from an EMBL/GenBank/DDBJ whole genome shotgun (WGS) entry which is preliminary data.</text>
</comment>
<evidence type="ECO:0000313" key="3">
    <source>
        <dbReference type="Proteomes" id="UP000237347"/>
    </source>
</evidence>
<feature type="region of interest" description="Disordered" evidence="1">
    <location>
        <begin position="1"/>
        <end position="29"/>
    </location>
</feature>
<gene>
    <name evidence="2" type="ORF">CFP56_016678</name>
</gene>
<name>A0AAW0KPW7_QUESU</name>
<feature type="compositionally biased region" description="Basic and acidic residues" evidence="1">
    <location>
        <begin position="14"/>
        <end position="23"/>
    </location>
</feature>
<dbReference type="SUPFAM" id="SSF75304">
    <property type="entry name" value="Amidase signature (AS) enzymes"/>
    <property type="match status" value="1"/>
</dbReference>